<dbReference type="AlphaFoldDB" id="A0A3S9HD58"/>
<comment type="similarity">
    <text evidence="2">Belongs to the DNA polymerase type-C family. DnaE subfamily.</text>
</comment>
<dbReference type="InterPro" id="IPR004013">
    <property type="entry name" value="PHP_dom"/>
</dbReference>
<evidence type="ECO:0000256" key="2">
    <source>
        <dbReference type="ARBA" id="ARBA00009496"/>
    </source>
</evidence>
<keyword evidence="14" id="KW-1185">Reference proteome</keyword>
<dbReference type="SUPFAM" id="SSF89550">
    <property type="entry name" value="PHP domain-like"/>
    <property type="match status" value="1"/>
</dbReference>
<dbReference type="Pfam" id="PF14579">
    <property type="entry name" value="HHH_6"/>
    <property type="match status" value="1"/>
</dbReference>
<feature type="domain" description="Polymerase/histidinol phosphatase N-terminal" evidence="12">
    <location>
        <begin position="4"/>
        <end position="71"/>
    </location>
</feature>
<evidence type="ECO:0000313" key="14">
    <source>
        <dbReference type="Proteomes" id="UP000273326"/>
    </source>
</evidence>
<evidence type="ECO:0000256" key="9">
    <source>
        <dbReference type="ARBA" id="ARBA00025611"/>
    </source>
</evidence>
<keyword evidence="7" id="KW-0235">DNA replication</keyword>
<dbReference type="GO" id="GO:0003676">
    <property type="term" value="F:nucleic acid binding"/>
    <property type="evidence" value="ECO:0007669"/>
    <property type="project" value="InterPro"/>
</dbReference>
<dbReference type="SMART" id="SM00481">
    <property type="entry name" value="POLIIIAc"/>
    <property type="match status" value="1"/>
</dbReference>
<dbReference type="NCBIfam" id="NF004226">
    <property type="entry name" value="PRK05673.1"/>
    <property type="match status" value="1"/>
</dbReference>
<evidence type="ECO:0000256" key="5">
    <source>
        <dbReference type="ARBA" id="ARBA00022679"/>
    </source>
</evidence>
<keyword evidence="8" id="KW-0239">DNA-directed DNA polymerase</keyword>
<dbReference type="NCBIfam" id="TIGR00594">
    <property type="entry name" value="polc"/>
    <property type="match status" value="1"/>
</dbReference>
<evidence type="ECO:0000256" key="11">
    <source>
        <dbReference type="ARBA" id="ARBA00049244"/>
    </source>
</evidence>
<evidence type="ECO:0000256" key="1">
    <source>
        <dbReference type="ARBA" id="ARBA00004496"/>
    </source>
</evidence>
<dbReference type="CDD" id="cd04485">
    <property type="entry name" value="DnaE_OBF"/>
    <property type="match status" value="1"/>
</dbReference>
<keyword evidence="6 13" id="KW-0548">Nucleotidyltransferase</keyword>
<organism evidence="13 14">
    <name type="scientific">Jeotgalibaca ciconiae</name>
    <dbReference type="NCBI Taxonomy" id="2496265"/>
    <lineage>
        <taxon>Bacteria</taxon>
        <taxon>Bacillati</taxon>
        <taxon>Bacillota</taxon>
        <taxon>Bacilli</taxon>
        <taxon>Lactobacillales</taxon>
        <taxon>Carnobacteriaceae</taxon>
        <taxon>Jeotgalibaca</taxon>
    </lineage>
</organism>
<evidence type="ECO:0000256" key="8">
    <source>
        <dbReference type="ARBA" id="ARBA00022932"/>
    </source>
</evidence>
<dbReference type="GO" id="GO:0003887">
    <property type="term" value="F:DNA-directed DNA polymerase activity"/>
    <property type="evidence" value="ECO:0007669"/>
    <property type="project" value="UniProtKB-KW"/>
</dbReference>
<dbReference type="Pfam" id="PF07733">
    <property type="entry name" value="DNA_pol3_alpha"/>
    <property type="match status" value="1"/>
</dbReference>
<dbReference type="InterPro" id="IPR029460">
    <property type="entry name" value="DNAPol_HHH"/>
</dbReference>
<dbReference type="InterPro" id="IPR040982">
    <property type="entry name" value="DNA_pol3_finger"/>
</dbReference>
<dbReference type="Pfam" id="PF01336">
    <property type="entry name" value="tRNA_anti-codon"/>
    <property type="match status" value="1"/>
</dbReference>
<accession>A0A3S9HD58</accession>
<dbReference type="RefSeq" id="WP_126111532.1">
    <property type="nucleotide sequence ID" value="NZ_CP034465.1"/>
</dbReference>
<dbReference type="Gene3D" id="2.40.50.140">
    <property type="entry name" value="Nucleic acid-binding proteins"/>
    <property type="match status" value="1"/>
</dbReference>
<dbReference type="InterPro" id="IPR012340">
    <property type="entry name" value="NA-bd_OB-fold"/>
</dbReference>
<keyword evidence="5 13" id="KW-0808">Transferase</keyword>
<dbReference type="Pfam" id="PF17657">
    <property type="entry name" value="DNA_pol3_finger"/>
    <property type="match status" value="1"/>
</dbReference>
<sequence>MTFTQLQVISSYSLLQSTTKLTNLVQSAKEKGYEALALTDYNVLYGQLDFYKLCKKAGIKPILGIQLELKGNHYQEQTFPIVLLAKNYQGYQKLLKLSTIRSKEDESELKKELQFGLENIIGITSGEKGEVETLLANNEYEKAKEVVQFWKEIFSVNQFFLGVQLYQKMHPLIEPLQQLSKEVRVSMIALNEIRYLNSEDQFSCQVLQSIGSNEPIDIHSEEINGEYYLPAPEDIYNRYQAMGLGELADKTAEVANSIFIELPLNQPLLPKYPVPEGVSASEYLKKVCLEGLTMRMKKGKEDYLERLQYELSIIHEMGFDDYFLIVWDVMAFAKNASILPGAGRGSAAGSLVAYVLRITHVDPIEYNLLFERFLNKERYNMPDIDLDFPDDRRDEVLRYVKDKYGYHHVAQIITFGTLAAKMSIRDTSRVFGLTPAEASVWSNAIPNQIGIQLKDAYKQSKPLQRLVEKNTTNRLLFETAMKIEGVPRHISTHAAGVVISDQPLVELIPLQQRENELSLTQYPMGNVEEIGLLKMDFLGLKNLSILNDAVQLVEKAEGKAFDIFSIPINDSKTMQLFKESNTNGIFQFESAGIKNVLRKLGPENLEDLVAVNALYRPGPMEQIDTFISRKKGKQPIDYLHPDLEPILNVTYGVMVYQEQVMQVASKLAGFTLGEADILRRAIGKKEKATLDREKEHFIQGAINNGYEVKKAEEVYQYIERFANYGFNRSHSVAYSYIAYQMAYVKAHYPAAFFAALLNSANAHSDKMKSYLLDVIKQSVELTYPDINQSDWQYSLVNNQIQFGLSGVKGLRRDFISHILVERKQNGPYQDFVQFLRRISTKWLKSDLIIPLIASGAFDTFGHTRATLMGSLAGMLSSIEYSGNNVDLIEVLEPRYVEKEEFPLSELTELEEKYLGYSLLEHPIEEYRHLYKENHIFYIGELTSKQSTRTMGLIKEVKRIKTKKGDPMAFLTLTDATGMLNATLFPEQYVRYIKYLQEGQLVVLTGKYEDKRNENQSSFIVQKLVLMEEYLLQREKKNQRCFIRMTNEELYDKQFKELISLLKEFPGLCQVVLVDTVRDRKILLDEKYRFNPSKESVEKLNRLFGEKNVVIQ</sequence>
<dbReference type="InterPro" id="IPR041931">
    <property type="entry name" value="DNA_pol3_alpha_thumb_dom"/>
</dbReference>
<dbReference type="Pfam" id="PF02811">
    <property type="entry name" value="PHP"/>
    <property type="match status" value="1"/>
</dbReference>
<dbReference type="InterPro" id="IPR003141">
    <property type="entry name" value="Pol/His_phosphatase_N"/>
</dbReference>
<name>A0A3S9HD58_9LACT</name>
<dbReference type="Gene3D" id="3.20.20.140">
    <property type="entry name" value="Metal-dependent hydrolases"/>
    <property type="match status" value="1"/>
</dbReference>
<gene>
    <name evidence="13" type="ORF">EJN90_11910</name>
</gene>
<evidence type="ECO:0000256" key="6">
    <source>
        <dbReference type="ARBA" id="ARBA00022695"/>
    </source>
</evidence>
<evidence type="ECO:0000256" key="4">
    <source>
        <dbReference type="ARBA" id="ARBA00019114"/>
    </source>
</evidence>
<evidence type="ECO:0000256" key="3">
    <source>
        <dbReference type="ARBA" id="ARBA00012417"/>
    </source>
</evidence>
<protein>
    <recommendedName>
        <fullName evidence="4">DNA polymerase III subunit alpha</fullName>
        <ecNumber evidence="3">2.7.7.7</ecNumber>
    </recommendedName>
</protein>
<dbReference type="KEGG" id="jeh:EJN90_11910"/>
<dbReference type="GO" id="GO:0006260">
    <property type="term" value="P:DNA replication"/>
    <property type="evidence" value="ECO:0007669"/>
    <property type="project" value="UniProtKB-KW"/>
</dbReference>
<dbReference type="EMBL" id="CP034465">
    <property type="protein sequence ID" value="AZP05289.1"/>
    <property type="molecule type" value="Genomic_DNA"/>
</dbReference>
<dbReference type="PANTHER" id="PTHR32294">
    <property type="entry name" value="DNA POLYMERASE III SUBUNIT ALPHA"/>
    <property type="match status" value="1"/>
</dbReference>
<dbReference type="EC" id="2.7.7.7" evidence="3"/>
<dbReference type="GO" id="GO:0005737">
    <property type="term" value="C:cytoplasm"/>
    <property type="evidence" value="ECO:0007669"/>
    <property type="project" value="UniProtKB-SubCell"/>
</dbReference>
<dbReference type="InterPro" id="IPR004365">
    <property type="entry name" value="NA-bd_OB_tRNA"/>
</dbReference>
<dbReference type="OrthoDB" id="9803237at2"/>
<comment type="function">
    <text evidence="9">DNA polymerase III is a complex, multichain enzyme responsible for most of the replicative synthesis in bacteria. This DNA polymerase also exhibits 3' to 5' exonuclease activity. The alpha chain is the DNA polymerase.</text>
</comment>
<dbReference type="Gene3D" id="1.10.150.870">
    <property type="match status" value="1"/>
</dbReference>
<dbReference type="Gene3D" id="1.10.10.1600">
    <property type="entry name" value="Bacterial DNA polymerase III alpha subunit, thumb domain"/>
    <property type="match status" value="1"/>
</dbReference>
<dbReference type="InterPro" id="IPR016195">
    <property type="entry name" value="Pol/histidinol_Pase-like"/>
</dbReference>
<dbReference type="SUPFAM" id="SSF50249">
    <property type="entry name" value="Nucleic acid-binding proteins"/>
    <property type="match status" value="1"/>
</dbReference>
<dbReference type="InterPro" id="IPR004805">
    <property type="entry name" value="DnaE2/DnaE/PolC"/>
</dbReference>
<dbReference type="InterPro" id="IPR011708">
    <property type="entry name" value="DNA_pol3_alpha_NTPase_dom"/>
</dbReference>
<comment type="subunit">
    <text evidence="10">DNA polymerase III contains a core (composed of alpha, epsilon and theta chains) that associates with a tau subunit. This core dimerizes to form the POLIII' complex. PolIII' associates with the gamma complex (composed of gamma, delta, delta', psi and chi chains) and with the beta chain to form the complete DNA polymerase III complex.</text>
</comment>
<evidence type="ECO:0000259" key="12">
    <source>
        <dbReference type="SMART" id="SM00481"/>
    </source>
</evidence>
<reference evidence="14" key="1">
    <citation type="submission" date="2018-12" db="EMBL/GenBank/DDBJ databases">
        <title>Complete genome sequencing of Jeotgalibaca sp. H21T32.</title>
        <authorList>
            <person name="Bae J.-W."/>
            <person name="Lee S.-Y."/>
        </authorList>
    </citation>
    <scope>NUCLEOTIDE SEQUENCE [LARGE SCALE GENOMIC DNA]</scope>
    <source>
        <strain evidence="14">H21T32</strain>
    </source>
</reference>
<dbReference type="CDD" id="cd07431">
    <property type="entry name" value="PHP_PolIIIA"/>
    <property type="match status" value="1"/>
</dbReference>
<comment type="subcellular location">
    <subcellularLocation>
        <location evidence="1">Cytoplasm</location>
    </subcellularLocation>
</comment>
<dbReference type="PANTHER" id="PTHR32294:SF0">
    <property type="entry name" value="DNA POLYMERASE III SUBUNIT ALPHA"/>
    <property type="match status" value="1"/>
</dbReference>
<proteinExistence type="inferred from homology"/>
<comment type="catalytic activity">
    <reaction evidence="11">
        <text>DNA(n) + a 2'-deoxyribonucleoside 5'-triphosphate = DNA(n+1) + diphosphate</text>
        <dbReference type="Rhea" id="RHEA:22508"/>
        <dbReference type="Rhea" id="RHEA-COMP:17339"/>
        <dbReference type="Rhea" id="RHEA-COMP:17340"/>
        <dbReference type="ChEBI" id="CHEBI:33019"/>
        <dbReference type="ChEBI" id="CHEBI:61560"/>
        <dbReference type="ChEBI" id="CHEBI:173112"/>
        <dbReference type="EC" id="2.7.7.7"/>
    </reaction>
</comment>
<evidence type="ECO:0000313" key="13">
    <source>
        <dbReference type="EMBL" id="AZP05289.1"/>
    </source>
</evidence>
<dbReference type="Proteomes" id="UP000273326">
    <property type="component" value="Chromosome"/>
</dbReference>
<evidence type="ECO:0000256" key="10">
    <source>
        <dbReference type="ARBA" id="ARBA00026073"/>
    </source>
</evidence>
<dbReference type="GO" id="GO:0008408">
    <property type="term" value="F:3'-5' exonuclease activity"/>
    <property type="evidence" value="ECO:0007669"/>
    <property type="project" value="InterPro"/>
</dbReference>
<evidence type="ECO:0000256" key="7">
    <source>
        <dbReference type="ARBA" id="ARBA00022705"/>
    </source>
</evidence>